<dbReference type="EMBL" id="GBXM01017936">
    <property type="protein sequence ID" value="JAH90641.1"/>
    <property type="molecule type" value="Transcribed_RNA"/>
</dbReference>
<keyword evidence="2" id="KW-0472">Membrane</keyword>
<sequence length="71" mass="8454">MEQHAAQRGRGVGGRVRVRGGRRRGRRANISNEIVQLWLITYLFLFFYSRPTNYDFYFCSLLNKDLFYSSK</sequence>
<feature type="transmembrane region" description="Helical" evidence="2">
    <location>
        <begin position="30"/>
        <end position="48"/>
    </location>
</feature>
<evidence type="ECO:0000313" key="3">
    <source>
        <dbReference type="EMBL" id="JAH90641.1"/>
    </source>
</evidence>
<protein>
    <submittedName>
        <fullName evidence="3">Uncharacterized protein</fullName>
    </submittedName>
</protein>
<reference evidence="3" key="2">
    <citation type="journal article" date="2015" name="Fish Shellfish Immunol.">
        <title>Early steps in the European eel (Anguilla anguilla)-Vibrio vulnificus interaction in the gills: Role of the RtxA13 toxin.</title>
        <authorList>
            <person name="Callol A."/>
            <person name="Pajuelo D."/>
            <person name="Ebbesson L."/>
            <person name="Teles M."/>
            <person name="MacKenzie S."/>
            <person name="Amaro C."/>
        </authorList>
    </citation>
    <scope>NUCLEOTIDE SEQUENCE</scope>
</reference>
<feature type="region of interest" description="Disordered" evidence="1">
    <location>
        <begin position="1"/>
        <end position="22"/>
    </location>
</feature>
<dbReference type="AlphaFoldDB" id="A0A0E9WK14"/>
<evidence type="ECO:0000256" key="1">
    <source>
        <dbReference type="SAM" id="MobiDB-lite"/>
    </source>
</evidence>
<proteinExistence type="predicted"/>
<reference evidence="3" key="1">
    <citation type="submission" date="2014-11" db="EMBL/GenBank/DDBJ databases">
        <authorList>
            <person name="Amaro Gonzalez C."/>
        </authorList>
    </citation>
    <scope>NUCLEOTIDE SEQUENCE</scope>
</reference>
<organism evidence="3">
    <name type="scientific">Anguilla anguilla</name>
    <name type="common">European freshwater eel</name>
    <name type="synonym">Muraena anguilla</name>
    <dbReference type="NCBI Taxonomy" id="7936"/>
    <lineage>
        <taxon>Eukaryota</taxon>
        <taxon>Metazoa</taxon>
        <taxon>Chordata</taxon>
        <taxon>Craniata</taxon>
        <taxon>Vertebrata</taxon>
        <taxon>Euteleostomi</taxon>
        <taxon>Actinopterygii</taxon>
        <taxon>Neopterygii</taxon>
        <taxon>Teleostei</taxon>
        <taxon>Anguilliformes</taxon>
        <taxon>Anguillidae</taxon>
        <taxon>Anguilla</taxon>
    </lineage>
</organism>
<name>A0A0E9WK14_ANGAN</name>
<keyword evidence="2" id="KW-0812">Transmembrane</keyword>
<accession>A0A0E9WK14</accession>
<evidence type="ECO:0000256" key="2">
    <source>
        <dbReference type="SAM" id="Phobius"/>
    </source>
</evidence>
<keyword evidence="2" id="KW-1133">Transmembrane helix</keyword>